<gene>
    <name evidence="3" type="ORF">DI626_00945</name>
</gene>
<keyword evidence="2" id="KW-0732">Signal</keyword>
<evidence type="ECO:0000256" key="1">
    <source>
        <dbReference type="SAM" id="MobiDB-lite"/>
    </source>
</evidence>
<dbReference type="Pfam" id="PF12293">
    <property type="entry name" value="T4BSS_DotH_IcmK"/>
    <property type="match status" value="1"/>
</dbReference>
<feature type="region of interest" description="Disordered" evidence="1">
    <location>
        <begin position="45"/>
        <end position="135"/>
    </location>
</feature>
<dbReference type="Proteomes" id="UP000249557">
    <property type="component" value="Unassembled WGS sequence"/>
</dbReference>
<accession>A0A2W5C0K6</accession>
<name>A0A2W5C0K6_9BACT</name>
<comment type="caution">
    <text evidence="3">The sequence shown here is derived from an EMBL/GenBank/DDBJ whole genome shotgun (WGS) entry which is preliminary data.</text>
</comment>
<dbReference type="InterPro" id="IPR022073">
    <property type="entry name" value="T4BSS_DotH_IcmK"/>
</dbReference>
<evidence type="ECO:0000256" key="2">
    <source>
        <dbReference type="SAM" id="SignalP"/>
    </source>
</evidence>
<sequence>MTRTAYPLSRKAAALCKGVAVSALLCLLAVPAAQAQEQTGGQQLPDNFAQQQIPPAFPADNVLGGGAPAEAPQTSAQTNAPAAETASQNSEGATQPAANEIPAQPAQRKLVPATAMGKGASTEGQPSGAVSPTAMTGNSVEDAALAAEQSAPPAPTSVLDRYAAEEEPVMPSGDALPQVDNTTMVTLQTEGFGNAAAKRTTVAVDGSVIEGKSPEELQEEIRSEAFDAAITGMFPLQPDQIETLLKQYDKTQRAVQSPTFSNPKPEVSVQNISLDPGAMPPVIKTAVGNVTTLNILDATGAPWPVMDVTWAGDFEIVEPEEGGHIIRITPMSHFARGNIVIRMLTLKTPLTMTLETGRDVVQYRVDARIPEYGPFASAPLMEGGKSLVAGDPELTSILDGVMPGGMSKLQVVGVDGRTTAYSSGGKTYVRTPLTLLSPAWQSSISSADGMNVYALGSAPVVLLSDGGQFVRATLKEKEDLLDE</sequence>
<proteinExistence type="predicted"/>
<feature type="signal peptide" evidence="2">
    <location>
        <begin position="1"/>
        <end position="35"/>
    </location>
</feature>
<feature type="compositionally biased region" description="Polar residues" evidence="1">
    <location>
        <begin position="72"/>
        <end position="97"/>
    </location>
</feature>
<evidence type="ECO:0000313" key="4">
    <source>
        <dbReference type="Proteomes" id="UP000249557"/>
    </source>
</evidence>
<reference evidence="3 4" key="1">
    <citation type="submission" date="2017-08" db="EMBL/GenBank/DDBJ databases">
        <title>Infants hospitalized years apart are colonized by the same room-sourced microbial strains.</title>
        <authorList>
            <person name="Brooks B."/>
            <person name="Olm M.R."/>
            <person name="Firek B.A."/>
            <person name="Baker R."/>
            <person name="Thomas B.C."/>
            <person name="Morowitz M.J."/>
            <person name="Banfield J.F."/>
        </authorList>
    </citation>
    <scope>NUCLEOTIDE SEQUENCE [LARGE SCALE GENOMIC DNA]</scope>
    <source>
        <strain evidence="3">S2_018_000_R2_104</strain>
    </source>
</reference>
<dbReference type="EMBL" id="QFNK01000007">
    <property type="protein sequence ID" value="PZO88811.1"/>
    <property type="molecule type" value="Genomic_DNA"/>
</dbReference>
<feature type="compositionally biased region" description="Polar residues" evidence="1">
    <location>
        <begin position="122"/>
        <end position="135"/>
    </location>
</feature>
<dbReference type="AlphaFoldDB" id="A0A2W5C0K6"/>
<feature type="chain" id="PRO_5015974461" evidence="2">
    <location>
        <begin position="36"/>
        <end position="483"/>
    </location>
</feature>
<evidence type="ECO:0000313" key="3">
    <source>
        <dbReference type="EMBL" id="PZO88811.1"/>
    </source>
</evidence>
<organism evidence="3 4">
    <name type="scientific">Micavibrio aeruginosavorus</name>
    <dbReference type="NCBI Taxonomy" id="349221"/>
    <lineage>
        <taxon>Bacteria</taxon>
        <taxon>Pseudomonadati</taxon>
        <taxon>Bdellovibrionota</taxon>
        <taxon>Bdellovibrionia</taxon>
        <taxon>Bdellovibrionales</taxon>
        <taxon>Pseudobdellovibrionaceae</taxon>
        <taxon>Micavibrio</taxon>
    </lineage>
</organism>
<protein>
    <submittedName>
        <fullName evidence="3">Type IV secretion protein DotH</fullName>
    </submittedName>
</protein>